<dbReference type="AlphaFoldDB" id="A0A133P193"/>
<dbReference type="GO" id="GO:0003697">
    <property type="term" value="F:single-stranded DNA binding"/>
    <property type="evidence" value="ECO:0007669"/>
    <property type="project" value="InterPro"/>
</dbReference>
<dbReference type="RefSeq" id="WP_060798291.1">
    <property type="nucleotide sequence ID" value="NZ_KQ956682.1"/>
</dbReference>
<proteinExistence type="predicted"/>
<comment type="caution">
    <text evidence="2">The sequence shown here is derived from an EMBL/GenBank/DDBJ whole genome shotgun (WGS) entry which is preliminary data.</text>
</comment>
<dbReference type="EMBL" id="LRPY01000093">
    <property type="protein sequence ID" value="KXA22293.1"/>
    <property type="molecule type" value="Genomic_DNA"/>
</dbReference>
<dbReference type="Pfam" id="PF08401">
    <property type="entry name" value="ArdcN"/>
    <property type="match status" value="1"/>
</dbReference>
<organism evidence="2 3">
    <name type="scientific">Fusobacterium nucleatum</name>
    <dbReference type="NCBI Taxonomy" id="851"/>
    <lineage>
        <taxon>Bacteria</taxon>
        <taxon>Fusobacteriati</taxon>
        <taxon>Fusobacteriota</taxon>
        <taxon>Fusobacteriia</taxon>
        <taxon>Fusobacteriales</taxon>
        <taxon>Fusobacteriaceae</taxon>
        <taxon>Fusobacterium</taxon>
    </lineage>
</organism>
<dbReference type="PATRIC" id="fig|851.8.peg.953"/>
<dbReference type="Proteomes" id="UP000070401">
    <property type="component" value="Unassembled WGS sequence"/>
</dbReference>
<evidence type="ECO:0000313" key="2">
    <source>
        <dbReference type="EMBL" id="KXA22293.1"/>
    </source>
</evidence>
<protein>
    <recommendedName>
        <fullName evidence="1">N-terminal domain-containing protein</fullName>
    </recommendedName>
</protein>
<sequence length="267" mass="31614">MEKIERLENLKITLEEKIKEFLNNSEELKNFLRFCKENFRKYSIRNRLLIYSQNKSATFVAGFKKWKELGYIVKKGEKARLIFAPILNEEKEIKKFIFVSVFDDTQVIATENAIPLPEIDTNFMKTKNCKYNINSLFKITKELVEEKTGKSIIFYSNNSREEGMTDGKNIYIKKKEKISMLGTLIHEYIHYIRHFQEKKLSKNEEEIEAELGAMIFGSIFNLDISKKYGYLYFYKKGVNLRESFENVLEDVEKLTERVNNKINLKAI</sequence>
<evidence type="ECO:0000259" key="1">
    <source>
        <dbReference type="Pfam" id="PF08401"/>
    </source>
</evidence>
<gene>
    <name evidence="2" type="ORF">HMPREF3221_00950</name>
</gene>
<reference evidence="3" key="1">
    <citation type="submission" date="2016-01" db="EMBL/GenBank/DDBJ databases">
        <authorList>
            <person name="Mitreva M."/>
            <person name="Pepin K.H."/>
            <person name="Mihindukulasuriya K.A."/>
            <person name="Fulton R."/>
            <person name="Fronick C."/>
            <person name="O'Laughlin M."/>
            <person name="Miner T."/>
            <person name="Herter B."/>
            <person name="Rosa B.A."/>
            <person name="Cordes M."/>
            <person name="Tomlinson C."/>
            <person name="Wollam A."/>
            <person name="Palsikar V.B."/>
            <person name="Mardis E.R."/>
            <person name="Wilson R.K."/>
        </authorList>
    </citation>
    <scope>NUCLEOTIDE SEQUENCE [LARGE SCALE GENOMIC DNA]</scope>
    <source>
        <strain evidence="3">MJR7757B</strain>
    </source>
</reference>
<keyword evidence="3" id="KW-1185">Reference proteome</keyword>
<accession>A0A133P193</accession>
<name>A0A133P193_FUSNU</name>
<feature type="domain" description="N-terminal" evidence="1">
    <location>
        <begin position="35"/>
        <end position="84"/>
    </location>
</feature>
<dbReference type="InterPro" id="IPR013610">
    <property type="entry name" value="ArdC_N"/>
</dbReference>
<evidence type="ECO:0000313" key="3">
    <source>
        <dbReference type="Proteomes" id="UP000070401"/>
    </source>
</evidence>